<keyword evidence="3 8" id="KW-0812">Transmembrane</keyword>
<dbReference type="InterPro" id="IPR003810">
    <property type="entry name" value="Mntp/YtaF"/>
</dbReference>
<organism evidence="9 10">
    <name type="scientific">Bacillus chungangensis</name>
    <dbReference type="NCBI Taxonomy" id="587633"/>
    <lineage>
        <taxon>Bacteria</taxon>
        <taxon>Bacillati</taxon>
        <taxon>Bacillota</taxon>
        <taxon>Bacilli</taxon>
        <taxon>Bacillales</taxon>
        <taxon>Bacillaceae</taxon>
        <taxon>Bacillus</taxon>
    </lineage>
</organism>
<dbReference type="Proteomes" id="UP001223586">
    <property type="component" value="Unassembled WGS sequence"/>
</dbReference>
<keyword evidence="10" id="KW-1185">Reference proteome</keyword>
<name>A0ABT9WW69_9BACI</name>
<dbReference type="PANTHER" id="PTHR35529:SF1">
    <property type="entry name" value="MANGANESE EFFLUX PUMP MNTP-RELATED"/>
    <property type="match status" value="1"/>
</dbReference>
<evidence type="ECO:0000256" key="6">
    <source>
        <dbReference type="ARBA" id="ARBA00023136"/>
    </source>
</evidence>
<feature type="transmembrane region" description="Helical" evidence="8">
    <location>
        <begin position="104"/>
        <end position="128"/>
    </location>
</feature>
<evidence type="ECO:0000256" key="5">
    <source>
        <dbReference type="ARBA" id="ARBA00023065"/>
    </source>
</evidence>
<keyword evidence="7 8" id="KW-0464">Manganese</keyword>
<feature type="transmembrane region" description="Helical" evidence="8">
    <location>
        <begin position="12"/>
        <end position="32"/>
    </location>
</feature>
<sequence length="184" mass="19274">MAAIFGELLTLILMATALGMDAFSIGLGMGMYKLRLKRIFLIGLIVGLFHVCMPLLGIITGKFLTTAFGVIAGYIGGGLLVILGLQMLFSSFRTKENHVISPIGWGVILFAISVSLDSFSVGMTLGIFGARTAVALICFGAVAATLTWSGLLIGKKAQRVLGAYSEALGGSILLTFGITLLIPL</sequence>
<evidence type="ECO:0000256" key="7">
    <source>
        <dbReference type="ARBA" id="ARBA00023211"/>
    </source>
</evidence>
<evidence type="ECO:0000256" key="1">
    <source>
        <dbReference type="ARBA" id="ARBA00022448"/>
    </source>
</evidence>
<evidence type="ECO:0000256" key="4">
    <source>
        <dbReference type="ARBA" id="ARBA00022989"/>
    </source>
</evidence>
<dbReference type="Pfam" id="PF02659">
    <property type="entry name" value="Mntp"/>
    <property type="match status" value="1"/>
</dbReference>
<proteinExistence type="inferred from homology"/>
<gene>
    <name evidence="8" type="primary">mntP</name>
    <name evidence="9" type="ORF">J2S08_003427</name>
</gene>
<accession>A0ABT9WW69</accession>
<comment type="similarity">
    <text evidence="8">Belongs to the MntP (TC 9.B.29) family.</text>
</comment>
<keyword evidence="5 8" id="KW-0406">Ion transport</keyword>
<reference evidence="9 10" key="1">
    <citation type="submission" date="2023-07" db="EMBL/GenBank/DDBJ databases">
        <title>Genomic Encyclopedia of Type Strains, Phase IV (KMG-IV): sequencing the most valuable type-strain genomes for metagenomic binning, comparative biology and taxonomic classification.</title>
        <authorList>
            <person name="Goeker M."/>
        </authorList>
    </citation>
    <scope>NUCLEOTIDE SEQUENCE [LARGE SCALE GENOMIC DNA]</scope>
    <source>
        <strain evidence="9 10">DSM 23837</strain>
    </source>
</reference>
<evidence type="ECO:0000313" key="9">
    <source>
        <dbReference type="EMBL" id="MDQ0177547.1"/>
    </source>
</evidence>
<keyword evidence="6 8" id="KW-0472">Membrane</keyword>
<feature type="transmembrane region" description="Helical" evidence="8">
    <location>
        <begin position="71"/>
        <end position="92"/>
    </location>
</feature>
<keyword evidence="4 8" id="KW-1133">Transmembrane helix</keyword>
<keyword evidence="2 8" id="KW-1003">Cell membrane</keyword>
<feature type="transmembrane region" description="Helical" evidence="8">
    <location>
        <begin position="134"/>
        <end position="154"/>
    </location>
</feature>
<evidence type="ECO:0000313" key="10">
    <source>
        <dbReference type="Proteomes" id="UP001223586"/>
    </source>
</evidence>
<dbReference type="InterPro" id="IPR022929">
    <property type="entry name" value="Put_MntP"/>
</dbReference>
<comment type="subcellular location">
    <subcellularLocation>
        <location evidence="8">Cell membrane</location>
        <topology evidence="8">Multi-pass membrane protein</topology>
    </subcellularLocation>
</comment>
<dbReference type="EMBL" id="JAUSTT010000023">
    <property type="protein sequence ID" value="MDQ0177547.1"/>
    <property type="molecule type" value="Genomic_DNA"/>
</dbReference>
<comment type="function">
    <text evidence="8">Probably functions as a manganese efflux pump.</text>
</comment>
<keyword evidence="1 8" id="KW-0813">Transport</keyword>
<dbReference type="HAMAP" id="MF_01521">
    <property type="entry name" value="MntP_pump"/>
    <property type="match status" value="1"/>
</dbReference>
<dbReference type="RefSeq" id="WP_307231617.1">
    <property type="nucleotide sequence ID" value="NZ_JAUSTT010000023.1"/>
</dbReference>
<feature type="transmembrane region" description="Helical" evidence="8">
    <location>
        <begin position="161"/>
        <end position="182"/>
    </location>
</feature>
<comment type="caution">
    <text evidence="9">The sequence shown here is derived from an EMBL/GenBank/DDBJ whole genome shotgun (WGS) entry which is preliminary data.</text>
</comment>
<feature type="transmembrane region" description="Helical" evidence="8">
    <location>
        <begin position="39"/>
        <end position="59"/>
    </location>
</feature>
<protein>
    <recommendedName>
        <fullName evidence="8">Putative manganese efflux pump MntP</fullName>
    </recommendedName>
</protein>
<evidence type="ECO:0000256" key="3">
    <source>
        <dbReference type="ARBA" id="ARBA00022692"/>
    </source>
</evidence>
<evidence type="ECO:0000256" key="8">
    <source>
        <dbReference type="HAMAP-Rule" id="MF_01521"/>
    </source>
</evidence>
<evidence type="ECO:0000256" key="2">
    <source>
        <dbReference type="ARBA" id="ARBA00022475"/>
    </source>
</evidence>
<dbReference type="PANTHER" id="PTHR35529">
    <property type="entry name" value="MANGANESE EFFLUX PUMP MNTP-RELATED"/>
    <property type="match status" value="1"/>
</dbReference>